<reference evidence="1" key="1">
    <citation type="submission" date="2021-04" db="EMBL/GenBank/DDBJ databases">
        <title>Oceanospirillales bacteria with DddD are important DMSP degraders in coastal seawater.</title>
        <authorList>
            <person name="Liu J."/>
        </authorList>
    </citation>
    <scope>NUCLEOTIDE SEQUENCE</scope>
    <source>
        <strain evidence="1">D13-1</strain>
    </source>
</reference>
<protein>
    <submittedName>
        <fullName evidence="1">Uncharacterized protein</fullName>
    </submittedName>
</protein>
<evidence type="ECO:0000313" key="2">
    <source>
        <dbReference type="Proteomes" id="UP001058461"/>
    </source>
</evidence>
<sequence>MHTDPIQNRIETYTTGLTPAVQSGNGAEFSLLLSLISVNQQQYRPLLSLPAADAGPQAEAAFPDPNRFYTPELTEQLNQAVSSQHTGDFAMLRSYLDTAARTPTQARQAQDQFEQVALMSSGRLMLDQIAGSRLQLSA</sequence>
<dbReference type="Proteomes" id="UP001058461">
    <property type="component" value="Chromosome"/>
</dbReference>
<dbReference type="EMBL" id="CP073347">
    <property type="protein sequence ID" value="UTW11578.1"/>
    <property type="molecule type" value="Genomic_DNA"/>
</dbReference>
<accession>A0ABY5HGT7</accession>
<gene>
    <name evidence="1" type="ORF">KDW95_20385</name>
</gene>
<name>A0ABY5HGT7_9GAMM</name>
<proteinExistence type="predicted"/>
<evidence type="ECO:0000313" key="1">
    <source>
        <dbReference type="EMBL" id="UTW11578.1"/>
    </source>
</evidence>
<dbReference type="RefSeq" id="WP_255853615.1">
    <property type="nucleotide sequence ID" value="NZ_CP073347.1"/>
</dbReference>
<organism evidence="1 2">
    <name type="scientific">Marinobacterium rhizophilum</name>
    <dbReference type="NCBI Taxonomy" id="420402"/>
    <lineage>
        <taxon>Bacteria</taxon>
        <taxon>Pseudomonadati</taxon>
        <taxon>Pseudomonadota</taxon>
        <taxon>Gammaproteobacteria</taxon>
        <taxon>Oceanospirillales</taxon>
        <taxon>Oceanospirillaceae</taxon>
        <taxon>Marinobacterium</taxon>
    </lineage>
</organism>
<keyword evidence="2" id="KW-1185">Reference proteome</keyword>